<organism evidence="6 7">
    <name type="scientific">Paragemmobacter aquarius</name>
    <dbReference type="NCBI Taxonomy" id="2169400"/>
    <lineage>
        <taxon>Bacteria</taxon>
        <taxon>Pseudomonadati</taxon>
        <taxon>Pseudomonadota</taxon>
        <taxon>Alphaproteobacteria</taxon>
        <taxon>Rhodobacterales</taxon>
        <taxon>Paracoccaceae</taxon>
        <taxon>Paragemmobacter</taxon>
    </lineage>
</organism>
<evidence type="ECO:0000259" key="5">
    <source>
        <dbReference type="PROSITE" id="PS51891"/>
    </source>
</evidence>
<evidence type="ECO:0000256" key="4">
    <source>
        <dbReference type="ARBA" id="ARBA00023239"/>
    </source>
</evidence>
<evidence type="ECO:0000313" key="6">
    <source>
        <dbReference type="EMBL" id="AWB47411.1"/>
    </source>
</evidence>
<gene>
    <name evidence="6" type="ORF">HYN69_01820</name>
</gene>
<dbReference type="Proteomes" id="UP000244496">
    <property type="component" value="Chromosome"/>
</dbReference>
<dbReference type="InterPro" id="IPR006913">
    <property type="entry name" value="CENP-V/GFA"/>
</dbReference>
<dbReference type="OrthoDB" id="9807246at2"/>
<dbReference type="PANTHER" id="PTHR33337:SF40">
    <property type="entry name" value="CENP-V_GFA DOMAIN-CONTAINING PROTEIN-RELATED"/>
    <property type="match status" value="1"/>
</dbReference>
<dbReference type="InterPro" id="IPR011057">
    <property type="entry name" value="Mss4-like_sf"/>
</dbReference>
<feature type="domain" description="CENP-V/GFA" evidence="5">
    <location>
        <begin position="5"/>
        <end position="122"/>
    </location>
</feature>
<evidence type="ECO:0000256" key="1">
    <source>
        <dbReference type="ARBA" id="ARBA00005495"/>
    </source>
</evidence>
<reference evidence="6 7" key="1">
    <citation type="submission" date="2018-04" db="EMBL/GenBank/DDBJ databases">
        <title>Genome sequencing of Gemmobacter.</title>
        <authorList>
            <person name="Yi H."/>
            <person name="Baek M.-G."/>
        </authorList>
    </citation>
    <scope>NUCLEOTIDE SEQUENCE [LARGE SCALE GENOMIC DNA]</scope>
    <source>
        <strain evidence="6 7">HYN0069</strain>
    </source>
</reference>
<proteinExistence type="inferred from homology"/>
<dbReference type="SUPFAM" id="SSF51316">
    <property type="entry name" value="Mss4-like"/>
    <property type="match status" value="1"/>
</dbReference>
<dbReference type="PROSITE" id="PS51891">
    <property type="entry name" value="CENP_V_GFA"/>
    <property type="match status" value="1"/>
</dbReference>
<dbReference type="PANTHER" id="PTHR33337">
    <property type="entry name" value="GFA DOMAIN-CONTAINING PROTEIN"/>
    <property type="match status" value="1"/>
</dbReference>
<dbReference type="GO" id="GO:0046872">
    <property type="term" value="F:metal ion binding"/>
    <property type="evidence" value="ECO:0007669"/>
    <property type="project" value="UniProtKB-KW"/>
</dbReference>
<dbReference type="Pfam" id="PF04828">
    <property type="entry name" value="GFA"/>
    <property type="match status" value="1"/>
</dbReference>
<dbReference type="Gene3D" id="3.90.1590.10">
    <property type="entry name" value="glutathione-dependent formaldehyde- activating enzyme (gfa)"/>
    <property type="match status" value="1"/>
</dbReference>
<evidence type="ECO:0000256" key="2">
    <source>
        <dbReference type="ARBA" id="ARBA00022723"/>
    </source>
</evidence>
<keyword evidence="2" id="KW-0479">Metal-binding</keyword>
<evidence type="ECO:0000256" key="3">
    <source>
        <dbReference type="ARBA" id="ARBA00022833"/>
    </source>
</evidence>
<dbReference type="EMBL" id="CP028918">
    <property type="protein sequence ID" value="AWB47411.1"/>
    <property type="molecule type" value="Genomic_DNA"/>
</dbReference>
<name>A0A2S0UHZ4_9RHOB</name>
<dbReference type="KEGG" id="geh:HYN69_01820"/>
<sequence length="126" mass="13380">MMTTLTGGCLCGHIRFTATGTPGHPHSCSCHMCQRHSGAPAMVWVTYPAGAVVWDGPGGAPQLWRSSAQSSRAFCPQCGSTLGAVDDAPTVGLVTGAFDRPNLQALAPVAHSYRSRRPRWWAKLFA</sequence>
<keyword evidence="7" id="KW-1185">Reference proteome</keyword>
<evidence type="ECO:0000313" key="7">
    <source>
        <dbReference type="Proteomes" id="UP000244496"/>
    </source>
</evidence>
<keyword evidence="4" id="KW-0456">Lyase</keyword>
<keyword evidence="3" id="KW-0862">Zinc</keyword>
<protein>
    <submittedName>
        <fullName evidence="6">Ribulose phosphate epimerase</fullName>
    </submittedName>
</protein>
<dbReference type="AlphaFoldDB" id="A0A2S0UHZ4"/>
<comment type="similarity">
    <text evidence="1">Belongs to the Gfa family.</text>
</comment>
<accession>A0A2S0UHZ4</accession>
<dbReference type="GO" id="GO:0016846">
    <property type="term" value="F:carbon-sulfur lyase activity"/>
    <property type="evidence" value="ECO:0007669"/>
    <property type="project" value="InterPro"/>
</dbReference>